<dbReference type="AlphaFoldDB" id="A0A3P6TV03"/>
<evidence type="ECO:0000313" key="3">
    <source>
        <dbReference type="Proteomes" id="UP000277928"/>
    </source>
</evidence>
<dbReference type="EMBL" id="UYRX01000679">
    <property type="protein sequence ID" value="VDK85265.1"/>
    <property type="molecule type" value="Genomic_DNA"/>
</dbReference>
<sequence length="531" mass="60588">MHWYDTVYEICKRYKGYSTAEASFGPGGTVTNGCEQQNKTFGYVDSRSGREVRLYGIVNRHAPGADADDLINRIIDELLPFDRTTDHILNDNPSDRDIYCLLEEVLRKVYEADSVASARLHRRSGLLQPLESSGSIRVRNGISTTPNQNCAMTSSGGDLTKPATLKPSTETVRQKLDIMEFLHFYRNIIERVDRAAAEDEEKRKRMTPIKEIASSDCPVNEGGTVIVPEAQHQLSNEQCVQNFDQSFNEQCRQHPDQAFNEQHVQNPNQQQCNEYLNQQFPDQQCVQYPNQQCLENREQVSNEQYLQYASQIFNQQFGFLNQQTIHNSNQLSSQQYREYLYQLFAQHFFQYFALLFSQQCGQQYPHQYQMKNPYPFPGPALQGNNMYRPPSQGIYYTYTPLSQNNQTYGSLPPGNSYTYGRPSADNHNIHVPRLPFPQGICMRAPPPLPQSNCMSGPPPSLQQGECAYGLPPPPPQANFMYRLPQPLPQADCTPRSSQPQLQAMQANFVCRPPQPLPQGQYTPRLSQPPPH</sequence>
<proteinExistence type="predicted"/>
<keyword evidence="3" id="KW-1185">Reference proteome</keyword>
<accession>A0A3P6TV03</accession>
<gene>
    <name evidence="2" type="ORF">NLS_LOCUS7046</name>
</gene>
<dbReference type="OrthoDB" id="5846617at2759"/>
<organism evidence="2 3">
    <name type="scientific">Litomosoides sigmodontis</name>
    <name type="common">Filarial nematode worm</name>
    <dbReference type="NCBI Taxonomy" id="42156"/>
    <lineage>
        <taxon>Eukaryota</taxon>
        <taxon>Metazoa</taxon>
        <taxon>Ecdysozoa</taxon>
        <taxon>Nematoda</taxon>
        <taxon>Chromadorea</taxon>
        <taxon>Rhabditida</taxon>
        <taxon>Spirurina</taxon>
        <taxon>Spiruromorpha</taxon>
        <taxon>Filarioidea</taxon>
        <taxon>Onchocercidae</taxon>
        <taxon>Litomosoides</taxon>
    </lineage>
</organism>
<feature type="non-terminal residue" evidence="2">
    <location>
        <position position="531"/>
    </location>
</feature>
<dbReference type="STRING" id="42156.A0A3P6TV03"/>
<feature type="compositionally biased region" description="Polar residues" evidence="1">
    <location>
        <begin position="137"/>
        <end position="157"/>
    </location>
</feature>
<feature type="region of interest" description="Disordered" evidence="1">
    <location>
        <begin position="508"/>
        <end position="531"/>
    </location>
</feature>
<reference evidence="2 3" key="1">
    <citation type="submission" date="2018-08" db="EMBL/GenBank/DDBJ databases">
        <authorList>
            <person name="Laetsch R D."/>
            <person name="Stevens L."/>
            <person name="Kumar S."/>
            <person name="Blaxter L. M."/>
        </authorList>
    </citation>
    <scope>NUCLEOTIDE SEQUENCE [LARGE SCALE GENOMIC DNA]</scope>
</reference>
<protein>
    <submittedName>
        <fullName evidence="2">Uncharacterized protein</fullName>
    </submittedName>
</protein>
<evidence type="ECO:0000313" key="2">
    <source>
        <dbReference type="EMBL" id="VDK85265.1"/>
    </source>
</evidence>
<dbReference type="Proteomes" id="UP000277928">
    <property type="component" value="Unassembled WGS sequence"/>
</dbReference>
<name>A0A3P6TV03_LITSI</name>
<feature type="region of interest" description="Disordered" evidence="1">
    <location>
        <begin position="137"/>
        <end position="164"/>
    </location>
</feature>
<evidence type="ECO:0000256" key="1">
    <source>
        <dbReference type="SAM" id="MobiDB-lite"/>
    </source>
</evidence>